<dbReference type="SMART" id="SM00493">
    <property type="entry name" value="TOPRIM"/>
    <property type="match status" value="1"/>
</dbReference>
<evidence type="ECO:0000313" key="2">
    <source>
        <dbReference type="EMBL" id="OGM05934.1"/>
    </source>
</evidence>
<proteinExistence type="predicted"/>
<dbReference type="CDD" id="cd03364">
    <property type="entry name" value="TOPRIM_DnaG_primases"/>
    <property type="match status" value="1"/>
</dbReference>
<dbReference type="InterPro" id="IPR006171">
    <property type="entry name" value="TOPRIM_dom"/>
</dbReference>
<dbReference type="GO" id="GO:0005737">
    <property type="term" value="C:cytoplasm"/>
    <property type="evidence" value="ECO:0007669"/>
    <property type="project" value="TreeGrafter"/>
</dbReference>
<dbReference type="AlphaFoldDB" id="A0A1F7WSX0"/>
<dbReference type="Pfam" id="PF13155">
    <property type="entry name" value="Toprim_2"/>
    <property type="match status" value="1"/>
</dbReference>
<comment type="caution">
    <text evidence="2">The sequence shown here is derived from an EMBL/GenBank/DDBJ whole genome shotgun (WGS) entry which is preliminary data.</text>
</comment>
<dbReference type="NCBIfam" id="TIGR01391">
    <property type="entry name" value="dnaG"/>
    <property type="match status" value="1"/>
</dbReference>
<dbReference type="InterPro" id="IPR037068">
    <property type="entry name" value="DNA_primase_core_N_sf"/>
</dbReference>
<dbReference type="InterPro" id="IPR006295">
    <property type="entry name" value="DNA_primase_DnaG"/>
</dbReference>
<dbReference type="PANTHER" id="PTHR30313:SF2">
    <property type="entry name" value="DNA PRIMASE"/>
    <property type="match status" value="1"/>
</dbReference>
<dbReference type="SUPFAM" id="SSF56731">
    <property type="entry name" value="DNA primase core"/>
    <property type="match status" value="1"/>
</dbReference>
<evidence type="ECO:0000259" key="1">
    <source>
        <dbReference type="PROSITE" id="PS50880"/>
    </source>
</evidence>
<dbReference type="GO" id="GO:0006269">
    <property type="term" value="P:DNA replication, synthesis of primer"/>
    <property type="evidence" value="ECO:0007669"/>
    <property type="project" value="InterPro"/>
</dbReference>
<organism evidence="2 3">
    <name type="scientific">Candidatus Wallbacteria bacterium GWC2_49_35</name>
    <dbReference type="NCBI Taxonomy" id="1817813"/>
    <lineage>
        <taxon>Bacteria</taxon>
        <taxon>Candidatus Walliibacteriota</taxon>
    </lineage>
</organism>
<dbReference type="GO" id="GO:0016779">
    <property type="term" value="F:nucleotidyltransferase activity"/>
    <property type="evidence" value="ECO:0007669"/>
    <property type="project" value="InterPro"/>
</dbReference>
<dbReference type="InterPro" id="IPR016136">
    <property type="entry name" value="DNA_helicase_N/primase_C"/>
</dbReference>
<name>A0A1F7WSX0_9BACT</name>
<dbReference type="STRING" id="1817813.A2008_02175"/>
<gene>
    <name evidence="2" type="ORF">A2008_02175</name>
</gene>
<sequence>MIENISYKEALIKLAGVQGIELPSGLVSNFSSEETDKFKIIYNMLSEASLYFFKVLASASKEAETARNYLYMRGLKNEDIEQYMLGYSFASPAKFHEAVLKSGKYSAADLERSGLIVKTDNGRYFDRFFGRVIFPIFDRSSKVIGFGGRTIQLEGSPKYLNSPETAVYKKNSAFYGINMAHDAIIRSKEVILVEGYFDFISLHRNGIQNVLATCGTALSPYHVKYIENNVNKVIFLYDMDEAGIRATMKNFELFSKPGLNISVVKFEGAKDADEFINKHGLERTGAVLSKAVPFTRFLVDYAYNKFGRRDIESKTAIINFLNPHLRSISSEISRNQYITMLAQELNIAEDGIRELVFKGMKTSAQGGGAVREDGGAAILSPDASLRRKTEIDLLHSLIQNIDFLPLFLAGVNPETVKSPELLQMLEMMLGADNLSLTEDMQSLCAQSEYAPLYNKLLAVPLASENASKYFEDLITKFNNIIRKEHIDELKMKIREAETAGDVETSKQLLQKVSTLQKDNV</sequence>
<dbReference type="InterPro" id="IPR034151">
    <property type="entry name" value="TOPRIM_DnaG_bac"/>
</dbReference>
<dbReference type="Gene3D" id="3.90.980.10">
    <property type="entry name" value="DNA primase, catalytic core, N-terminal domain"/>
    <property type="match status" value="1"/>
</dbReference>
<protein>
    <submittedName>
        <fullName evidence="2">DNA primase</fullName>
    </submittedName>
</protein>
<dbReference type="PANTHER" id="PTHR30313">
    <property type="entry name" value="DNA PRIMASE"/>
    <property type="match status" value="1"/>
</dbReference>
<accession>A0A1F7WSX0</accession>
<dbReference type="Gene3D" id="3.40.1360.10">
    <property type="match status" value="1"/>
</dbReference>
<dbReference type="EMBL" id="MGFH01000088">
    <property type="protein sequence ID" value="OGM05934.1"/>
    <property type="molecule type" value="Genomic_DNA"/>
</dbReference>
<dbReference type="Gene3D" id="1.10.860.10">
    <property type="entry name" value="DNAb Helicase, Chain A"/>
    <property type="match status" value="1"/>
</dbReference>
<dbReference type="Pfam" id="PF08275">
    <property type="entry name" value="DNAG_N"/>
    <property type="match status" value="1"/>
</dbReference>
<feature type="domain" description="Toprim" evidence="1">
    <location>
        <begin position="188"/>
        <end position="269"/>
    </location>
</feature>
<dbReference type="InterPro" id="IPR013264">
    <property type="entry name" value="DNAG_N"/>
</dbReference>
<dbReference type="InterPro" id="IPR050219">
    <property type="entry name" value="DnaG_primase"/>
</dbReference>
<dbReference type="InterPro" id="IPR019475">
    <property type="entry name" value="DNA_primase_DnaB-bd"/>
</dbReference>
<evidence type="ECO:0000313" key="3">
    <source>
        <dbReference type="Proteomes" id="UP000178735"/>
    </source>
</evidence>
<dbReference type="Pfam" id="PF10410">
    <property type="entry name" value="DnaB_bind"/>
    <property type="match status" value="1"/>
</dbReference>
<reference evidence="2 3" key="1">
    <citation type="journal article" date="2016" name="Nat. Commun.">
        <title>Thousands of microbial genomes shed light on interconnected biogeochemical processes in an aquifer system.</title>
        <authorList>
            <person name="Anantharaman K."/>
            <person name="Brown C.T."/>
            <person name="Hug L.A."/>
            <person name="Sharon I."/>
            <person name="Castelle C.J."/>
            <person name="Probst A.J."/>
            <person name="Thomas B.C."/>
            <person name="Singh A."/>
            <person name="Wilkins M.J."/>
            <person name="Karaoz U."/>
            <person name="Brodie E.L."/>
            <person name="Williams K.H."/>
            <person name="Hubbard S.S."/>
            <person name="Banfield J.F."/>
        </authorList>
    </citation>
    <scope>NUCLEOTIDE SEQUENCE [LARGE SCALE GENOMIC DNA]</scope>
</reference>
<dbReference type="PROSITE" id="PS50880">
    <property type="entry name" value="TOPRIM"/>
    <property type="match status" value="1"/>
</dbReference>
<dbReference type="Proteomes" id="UP000178735">
    <property type="component" value="Unassembled WGS sequence"/>
</dbReference>